<organism evidence="1 2">
    <name type="scientific">Novosphingobium ovatum</name>
    <dbReference type="NCBI Taxonomy" id="1908523"/>
    <lineage>
        <taxon>Bacteria</taxon>
        <taxon>Pseudomonadati</taxon>
        <taxon>Pseudomonadota</taxon>
        <taxon>Alphaproteobacteria</taxon>
        <taxon>Sphingomonadales</taxon>
        <taxon>Sphingomonadaceae</taxon>
        <taxon>Novosphingobium</taxon>
    </lineage>
</organism>
<reference evidence="2" key="1">
    <citation type="submission" date="2020-01" db="EMBL/GenBank/DDBJ databases">
        <title>Sphingomonas sp. strain CSW-10.</title>
        <authorList>
            <person name="Chen W.-M."/>
        </authorList>
    </citation>
    <scope>NUCLEOTIDE SEQUENCE [LARGE SCALE GENOMIC DNA]</scope>
    <source>
        <strain evidence="2">FSY-8</strain>
    </source>
</reference>
<name>A0ABW9XAJ4_9SPHN</name>
<comment type="caution">
    <text evidence="1">The sequence shown here is derived from an EMBL/GenBank/DDBJ whole genome shotgun (WGS) entry which is preliminary data.</text>
</comment>
<proteinExistence type="predicted"/>
<dbReference type="Proteomes" id="UP000753724">
    <property type="component" value="Unassembled WGS sequence"/>
</dbReference>
<evidence type="ECO:0000313" key="2">
    <source>
        <dbReference type="Proteomes" id="UP000753724"/>
    </source>
</evidence>
<evidence type="ECO:0008006" key="3">
    <source>
        <dbReference type="Google" id="ProtNLM"/>
    </source>
</evidence>
<dbReference type="EMBL" id="JAAAPO010000001">
    <property type="protein sequence ID" value="NBC35520.1"/>
    <property type="molecule type" value="Genomic_DNA"/>
</dbReference>
<sequence>MPHPITHSRLSPGAVGRPIPQPIALVICTGCEAEAFTKPGHLPHDWQVEAHGDMHFAFCPDCAIDLPKGDGQ</sequence>
<evidence type="ECO:0000313" key="1">
    <source>
        <dbReference type="EMBL" id="NBC35520.1"/>
    </source>
</evidence>
<protein>
    <recommendedName>
        <fullName evidence="3">Small CPxCG-related zinc finger protein</fullName>
    </recommendedName>
</protein>
<accession>A0ABW9XAJ4</accession>
<dbReference type="RefSeq" id="WP_161716782.1">
    <property type="nucleotide sequence ID" value="NZ_JAAAPO010000001.1"/>
</dbReference>
<gene>
    <name evidence="1" type="ORF">GTZ99_03005</name>
</gene>
<keyword evidence="2" id="KW-1185">Reference proteome</keyword>